<dbReference type="Proteomes" id="UP000250043">
    <property type="component" value="Unassembled WGS sequence"/>
</dbReference>
<gene>
    <name evidence="3" type="ORF">OBBRIDRAFT_833333</name>
</gene>
<reference evidence="3 4" key="1">
    <citation type="submission" date="2016-07" db="EMBL/GenBank/DDBJ databases">
        <title>Draft genome of the white-rot fungus Obba rivulosa 3A-2.</title>
        <authorList>
            <consortium name="DOE Joint Genome Institute"/>
            <person name="Miettinen O."/>
            <person name="Riley R."/>
            <person name="Acob R."/>
            <person name="Barry K."/>
            <person name="Cullen D."/>
            <person name="De Vries R."/>
            <person name="Hainaut M."/>
            <person name="Hatakka A."/>
            <person name="Henrissat B."/>
            <person name="Hilden K."/>
            <person name="Kuo R."/>
            <person name="Labutti K."/>
            <person name="Lipzen A."/>
            <person name="Makela M.R."/>
            <person name="Sandor L."/>
            <person name="Spatafora J.W."/>
            <person name="Grigoriev I.V."/>
            <person name="Hibbett D.S."/>
        </authorList>
    </citation>
    <scope>NUCLEOTIDE SEQUENCE [LARGE SCALE GENOMIC DNA]</scope>
    <source>
        <strain evidence="3 4">3A-2</strain>
    </source>
</reference>
<evidence type="ECO:0000256" key="1">
    <source>
        <dbReference type="SAM" id="MobiDB-lite"/>
    </source>
</evidence>
<feature type="transmembrane region" description="Helical" evidence="2">
    <location>
        <begin position="180"/>
        <end position="201"/>
    </location>
</feature>
<protein>
    <submittedName>
        <fullName evidence="3">Uncharacterized protein</fullName>
    </submittedName>
</protein>
<proteinExistence type="predicted"/>
<evidence type="ECO:0000313" key="4">
    <source>
        <dbReference type="Proteomes" id="UP000250043"/>
    </source>
</evidence>
<dbReference type="EMBL" id="KV722367">
    <property type="protein sequence ID" value="OCH92546.1"/>
    <property type="molecule type" value="Genomic_DNA"/>
</dbReference>
<accession>A0A8E2DMS8</accession>
<keyword evidence="2" id="KW-0472">Membrane</keyword>
<feature type="region of interest" description="Disordered" evidence="1">
    <location>
        <begin position="57"/>
        <end position="91"/>
    </location>
</feature>
<name>A0A8E2DMS8_9APHY</name>
<evidence type="ECO:0000256" key="2">
    <source>
        <dbReference type="SAM" id="Phobius"/>
    </source>
</evidence>
<dbReference type="AlphaFoldDB" id="A0A8E2DMS8"/>
<keyword evidence="2" id="KW-1133">Transmembrane helix</keyword>
<dbReference type="OrthoDB" id="2213137at2759"/>
<keyword evidence="2" id="KW-0812">Transmembrane</keyword>
<keyword evidence="4" id="KW-1185">Reference proteome</keyword>
<evidence type="ECO:0000313" key="3">
    <source>
        <dbReference type="EMBL" id="OCH92546.1"/>
    </source>
</evidence>
<organism evidence="3 4">
    <name type="scientific">Obba rivulosa</name>
    <dbReference type="NCBI Taxonomy" id="1052685"/>
    <lineage>
        <taxon>Eukaryota</taxon>
        <taxon>Fungi</taxon>
        <taxon>Dikarya</taxon>
        <taxon>Basidiomycota</taxon>
        <taxon>Agaricomycotina</taxon>
        <taxon>Agaricomycetes</taxon>
        <taxon>Polyporales</taxon>
        <taxon>Gelatoporiaceae</taxon>
        <taxon>Obba</taxon>
    </lineage>
</organism>
<sequence>MLGAQGAASARTAMEHALLEDADYSPGTYLQEQGAMRRGREGCQGRAGVCAVRGVGMSQRPDRSGARKTMGWVPGTQPRPQTAACGRNGSGKHALRRAGVLEHETYLWPARSLSLLPESSSAMDTPVSEKTHVECLGSSTPSEFCKEGTCKDTACSPPPSACGQDPDPVEDFYPDGGRGWLVVLGCVIFCAATVGWGYVLAAVP</sequence>